<accession>A0A0C3GJF1</accession>
<dbReference type="GO" id="GO:0000981">
    <property type="term" value="F:DNA-binding transcription factor activity, RNA polymerase II-specific"/>
    <property type="evidence" value="ECO:0007669"/>
    <property type="project" value="InterPro"/>
</dbReference>
<dbReference type="InterPro" id="IPR001138">
    <property type="entry name" value="Zn2Cys6_DnaBD"/>
</dbReference>
<dbReference type="SUPFAM" id="SSF57701">
    <property type="entry name" value="Zn2/Cys6 DNA-binding domain"/>
    <property type="match status" value="1"/>
</dbReference>
<feature type="compositionally biased region" description="Polar residues" evidence="1">
    <location>
        <begin position="235"/>
        <end position="246"/>
    </location>
</feature>
<evidence type="ECO:0000256" key="1">
    <source>
        <dbReference type="SAM" id="MobiDB-lite"/>
    </source>
</evidence>
<dbReference type="Pfam" id="PF00172">
    <property type="entry name" value="Zn_clus"/>
    <property type="match status" value="1"/>
</dbReference>
<dbReference type="OrthoDB" id="2123952at2759"/>
<dbReference type="AlphaFoldDB" id="A0A0C3GJF1"/>
<feature type="compositionally biased region" description="Polar residues" evidence="1">
    <location>
        <begin position="189"/>
        <end position="203"/>
    </location>
</feature>
<dbReference type="PANTHER" id="PTHR47655:SF2">
    <property type="entry name" value="QUINIC ACID UTILIZATION ACTIVATOR"/>
    <property type="match status" value="1"/>
</dbReference>
<sequence>MPPSTGAADAPSKPEKKTNKKVSRACNTCRLKRTKCDGRDPCFFCVDTHNECSYSREPRRRGPPSGYLRYIETRVTILETFLGLLISRSPSLSPTLTPLAHHLHGDSIPSSGVTQDVWDGYREHWTKEVSCRVLEETVVGVTGFVRKEEGDSSTATSGLPSGFKPLLPPKGVDDGTGISTGAKAGKKSATITTQQPQSQAGTYSSPLRPPSPPSLYFHPQSKSVAPTESFERTTIRSSPAPSATTSIDPRSHFQHHDALNFTHSQIPTYEHTAPSSFTRLGTGSAPEAGWLDSMSKHAHDPEHMSFMDNFSFGADGHSIAGSSEKNMDTRGHLQGGADSGMESDLPSVLPQAEDGNSSYTGSYWFVFCIYILPFPSFHIHCSQH</sequence>
<feature type="region of interest" description="Disordered" evidence="1">
    <location>
        <begin position="149"/>
        <end position="246"/>
    </location>
</feature>
<keyword evidence="4" id="KW-1185">Reference proteome</keyword>
<dbReference type="PROSITE" id="PS00463">
    <property type="entry name" value="ZN2_CY6_FUNGAL_1"/>
    <property type="match status" value="1"/>
</dbReference>
<dbReference type="SMART" id="SM00066">
    <property type="entry name" value="GAL4"/>
    <property type="match status" value="1"/>
</dbReference>
<dbReference type="STRING" id="765440.A0A0C3GJF1"/>
<feature type="region of interest" description="Disordered" evidence="1">
    <location>
        <begin position="1"/>
        <end position="21"/>
    </location>
</feature>
<reference evidence="3 4" key="1">
    <citation type="submission" date="2014-04" db="EMBL/GenBank/DDBJ databases">
        <authorList>
            <consortium name="DOE Joint Genome Institute"/>
            <person name="Kuo A."/>
            <person name="Tarkka M."/>
            <person name="Buscot F."/>
            <person name="Kohler A."/>
            <person name="Nagy L.G."/>
            <person name="Floudas D."/>
            <person name="Copeland A."/>
            <person name="Barry K.W."/>
            <person name="Cichocki N."/>
            <person name="Veneault-Fourrey C."/>
            <person name="LaButti K."/>
            <person name="Lindquist E.A."/>
            <person name="Lipzen A."/>
            <person name="Lundell T."/>
            <person name="Morin E."/>
            <person name="Murat C."/>
            <person name="Sun H."/>
            <person name="Tunlid A."/>
            <person name="Henrissat B."/>
            <person name="Grigoriev I.V."/>
            <person name="Hibbett D.S."/>
            <person name="Martin F."/>
            <person name="Nordberg H.P."/>
            <person name="Cantor M.N."/>
            <person name="Hua S.X."/>
        </authorList>
    </citation>
    <scope>NUCLEOTIDE SEQUENCE [LARGE SCALE GENOMIC DNA]</scope>
    <source>
        <strain evidence="3 4">F 1598</strain>
    </source>
</reference>
<organism evidence="3 4">
    <name type="scientific">Piloderma croceum (strain F 1598)</name>
    <dbReference type="NCBI Taxonomy" id="765440"/>
    <lineage>
        <taxon>Eukaryota</taxon>
        <taxon>Fungi</taxon>
        <taxon>Dikarya</taxon>
        <taxon>Basidiomycota</taxon>
        <taxon>Agaricomycotina</taxon>
        <taxon>Agaricomycetes</taxon>
        <taxon>Agaricomycetidae</taxon>
        <taxon>Atheliales</taxon>
        <taxon>Atheliaceae</taxon>
        <taxon>Piloderma</taxon>
    </lineage>
</organism>
<dbReference type="InterPro" id="IPR036864">
    <property type="entry name" value="Zn2-C6_fun-type_DNA-bd_sf"/>
</dbReference>
<proteinExistence type="predicted"/>
<dbReference type="InParanoid" id="A0A0C3GJF1"/>
<dbReference type="PROSITE" id="PS50048">
    <property type="entry name" value="ZN2_CY6_FUNGAL_2"/>
    <property type="match status" value="1"/>
</dbReference>
<evidence type="ECO:0000259" key="2">
    <source>
        <dbReference type="PROSITE" id="PS50048"/>
    </source>
</evidence>
<gene>
    <name evidence="3" type="ORF">PILCRDRAFT_811044</name>
</gene>
<evidence type="ECO:0000313" key="3">
    <source>
        <dbReference type="EMBL" id="KIM91769.1"/>
    </source>
</evidence>
<dbReference type="GO" id="GO:0045944">
    <property type="term" value="P:positive regulation of transcription by RNA polymerase II"/>
    <property type="evidence" value="ECO:0007669"/>
    <property type="project" value="TreeGrafter"/>
</dbReference>
<dbReference type="Gene3D" id="4.10.240.10">
    <property type="entry name" value="Zn(2)-C6 fungal-type DNA-binding domain"/>
    <property type="match status" value="1"/>
</dbReference>
<dbReference type="PANTHER" id="PTHR47655">
    <property type="entry name" value="QUINIC ACID UTILIZATION ACTIVATOR"/>
    <property type="match status" value="1"/>
</dbReference>
<feature type="region of interest" description="Disordered" evidence="1">
    <location>
        <begin position="320"/>
        <end position="354"/>
    </location>
</feature>
<dbReference type="Proteomes" id="UP000054166">
    <property type="component" value="Unassembled WGS sequence"/>
</dbReference>
<protein>
    <recommendedName>
        <fullName evidence="2">Zn(2)-C6 fungal-type domain-containing protein</fullName>
    </recommendedName>
</protein>
<dbReference type="GO" id="GO:0008270">
    <property type="term" value="F:zinc ion binding"/>
    <property type="evidence" value="ECO:0007669"/>
    <property type="project" value="InterPro"/>
</dbReference>
<dbReference type="CDD" id="cd00067">
    <property type="entry name" value="GAL4"/>
    <property type="match status" value="1"/>
</dbReference>
<dbReference type="HOGENOM" id="CLU_720732_0_0_1"/>
<feature type="domain" description="Zn(2)-C6 fungal-type" evidence="2">
    <location>
        <begin position="25"/>
        <end position="54"/>
    </location>
</feature>
<feature type="non-terminal residue" evidence="3">
    <location>
        <position position="384"/>
    </location>
</feature>
<name>A0A0C3GJF1_PILCF</name>
<reference evidence="4" key="2">
    <citation type="submission" date="2015-01" db="EMBL/GenBank/DDBJ databases">
        <title>Evolutionary Origins and Diversification of the Mycorrhizal Mutualists.</title>
        <authorList>
            <consortium name="DOE Joint Genome Institute"/>
            <consortium name="Mycorrhizal Genomics Consortium"/>
            <person name="Kohler A."/>
            <person name="Kuo A."/>
            <person name="Nagy L.G."/>
            <person name="Floudas D."/>
            <person name="Copeland A."/>
            <person name="Barry K.W."/>
            <person name="Cichocki N."/>
            <person name="Veneault-Fourrey C."/>
            <person name="LaButti K."/>
            <person name="Lindquist E.A."/>
            <person name="Lipzen A."/>
            <person name="Lundell T."/>
            <person name="Morin E."/>
            <person name="Murat C."/>
            <person name="Riley R."/>
            <person name="Ohm R."/>
            <person name="Sun H."/>
            <person name="Tunlid A."/>
            <person name="Henrissat B."/>
            <person name="Grigoriev I.V."/>
            <person name="Hibbett D.S."/>
            <person name="Martin F."/>
        </authorList>
    </citation>
    <scope>NUCLEOTIDE SEQUENCE [LARGE SCALE GENOMIC DNA]</scope>
    <source>
        <strain evidence="4">F 1598</strain>
    </source>
</reference>
<dbReference type="EMBL" id="KN832971">
    <property type="protein sequence ID" value="KIM91769.1"/>
    <property type="molecule type" value="Genomic_DNA"/>
</dbReference>
<dbReference type="InterPro" id="IPR052783">
    <property type="entry name" value="Metabolic/Drug-Res_Regulator"/>
</dbReference>
<evidence type="ECO:0000313" key="4">
    <source>
        <dbReference type="Proteomes" id="UP000054166"/>
    </source>
</evidence>